<feature type="transmembrane region" description="Helical" evidence="4">
    <location>
        <begin position="145"/>
        <end position="164"/>
    </location>
</feature>
<name>A0A512N9R2_9HYPH</name>
<dbReference type="PANTHER" id="PTHR11360">
    <property type="entry name" value="MONOCARBOXYLATE TRANSPORTER"/>
    <property type="match status" value="1"/>
</dbReference>
<proteinExistence type="predicted"/>
<feature type="transmembrane region" description="Helical" evidence="4">
    <location>
        <begin position="269"/>
        <end position="291"/>
    </location>
</feature>
<comment type="caution">
    <text evidence="6">The sequence shown here is derived from an EMBL/GenBank/DDBJ whole genome shotgun (WGS) entry which is preliminary data.</text>
</comment>
<dbReference type="InterPro" id="IPR050327">
    <property type="entry name" value="Proton-linked_MCT"/>
</dbReference>
<dbReference type="InterPro" id="IPR020846">
    <property type="entry name" value="MFS_dom"/>
</dbReference>
<dbReference type="GO" id="GO:0022857">
    <property type="term" value="F:transmembrane transporter activity"/>
    <property type="evidence" value="ECO:0007669"/>
    <property type="project" value="InterPro"/>
</dbReference>
<feature type="transmembrane region" description="Helical" evidence="4">
    <location>
        <begin position="384"/>
        <end position="402"/>
    </location>
</feature>
<keyword evidence="7" id="KW-1185">Reference proteome</keyword>
<feature type="transmembrane region" description="Helical" evidence="4">
    <location>
        <begin position="233"/>
        <end position="253"/>
    </location>
</feature>
<feature type="transmembrane region" description="Helical" evidence="4">
    <location>
        <begin position="12"/>
        <end position="32"/>
    </location>
</feature>
<feature type="transmembrane region" description="Helical" evidence="4">
    <location>
        <begin position="115"/>
        <end position="138"/>
    </location>
</feature>
<evidence type="ECO:0000256" key="2">
    <source>
        <dbReference type="ARBA" id="ARBA00022989"/>
    </source>
</evidence>
<evidence type="ECO:0000259" key="5">
    <source>
        <dbReference type="PROSITE" id="PS50850"/>
    </source>
</evidence>
<organism evidence="6 7">
    <name type="scientific">Reyranella soli</name>
    <dbReference type="NCBI Taxonomy" id="1230389"/>
    <lineage>
        <taxon>Bacteria</taxon>
        <taxon>Pseudomonadati</taxon>
        <taxon>Pseudomonadota</taxon>
        <taxon>Alphaproteobacteria</taxon>
        <taxon>Hyphomicrobiales</taxon>
        <taxon>Reyranellaceae</taxon>
        <taxon>Reyranella</taxon>
    </lineage>
</organism>
<evidence type="ECO:0000256" key="1">
    <source>
        <dbReference type="ARBA" id="ARBA00022692"/>
    </source>
</evidence>
<evidence type="ECO:0000313" key="6">
    <source>
        <dbReference type="EMBL" id="GEP55720.1"/>
    </source>
</evidence>
<evidence type="ECO:0000256" key="3">
    <source>
        <dbReference type="ARBA" id="ARBA00023136"/>
    </source>
</evidence>
<keyword evidence="2 4" id="KW-1133">Transmembrane helix</keyword>
<feature type="domain" description="Major facilitator superfamily (MFS) profile" evidence="5">
    <location>
        <begin position="20"/>
        <end position="406"/>
    </location>
</feature>
<dbReference type="RefSeq" id="WP_170303060.1">
    <property type="nucleotide sequence ID" value="NZ_BKAJ01000045.1"/>
</dbReference>
<feature type="transmembrane region" description="Helical" evidence="4">
    <location>
        <begin position="361"/>
        <end position="378"/>
    </location>
</feature>
<evidence type="ECO:0000256" key="4">
    <source>
        <dbReference type="SAM" id="Phobius"/>
    </source>
</evidence>
<dbReference type="InterPro" id="IPR011701">
    <property type="entry name" value="MFS"/>
</dbReference>
<dbReference type="SUPFAM" id="SSF103473">
    <property type="entry name" value="MFS general substrate transporter"/>
    <property type="match status" value="1"/>
</dbReference>
<feature type="transmembrane region" description="Helical" evidence="4">
    <location>
        <begin position="176"/>
        <end position="196"/>
    </location>
</feature>
<dbReference type="Proteomes" id="UP000321058">
    <property type="component" value="Unassembled WGS sequence"/>
</dbReference>
<accession>A0A512N9R2</accession>
<gene>
    <name evidence="6" type="ORF">RSO01_28860</name>
</gene>
<dbReference type="InterPro" id="IPR036259">
    <property type="entry name" value="MFS_trans_sf"/>
</dbReference>
<dbReference type="PANTHER" id="PTHR11360:SF308">
    <property type="entry name" value="BLL3089 PROTEIN"/>
    <property type="match status" value="1"/>
</dbReference>
<dbReference type="AlphaFoldDB" id="A0A512N9R2"/>
<reference evidence="6 7" key="1">
    <citation type="submission" date="2019-07" db="EMBL/GenBank/DDBJ databases">
        <title>Whole genome shotgun sequence of Reyranella soli NBRC 108950.</title>
        <authorList>
            <person name="Hosoyama A."/>
            <person name="Uohara A."/>
            <person name="Ohji S."/>
            <person name="Ichikawa N."/>
        </authorList>
    </citation>
    <scope>NUCLEOTIDE SEQUENCE [LARGE SCALE GENOMIC DNA]</scope>
    <source>
        <strain evidence="6 7">NBRC 108950</strain>
    </source>
</reference>
<protein>
    <submittedName>
        <fullName evidence="6">MFS transporter</fullName>
    </submittedName>
</protein>
<dbReference type="EMBL" id="BKAJ01000045">
    <property type="protein sequence ID" value="GEP55720.1"/>
    <property type="molecule type" value="Genomic_DNA"/>
</dbReference>
<feature type="transmembrane region" description="Helical" evidence="4">
    <location>
        <begin position="87"/>
        <end position="109"/>
    </location>
</feature>
<dbReference type="PROSITE" id="PS50850">
    <property type="entry name" value="MFS"/>
    <property type="match status" value="1"/>
</dbReference>
<dbReference type="Pfam" id="PF07690">
    <property type="entry name" value="MFS_1"/>
    <property type="match status" value="1"/>
</dbReference>
<keyword evidence="3 4" id="KW-0472">Membrane</keyword>
<feature type="transmembrane region" description="Helical" evidence="4">
    <location>
        <begin position="58"/>
        <end position="75"/>
    </location>
</feature>
<feature type="transmembrane region" description="Helical" evidence="4">
    <location>
        <begin position="323"/>
        <end position="340"/>
    </location>
</feature>
<feature type="transmembrane region" description="Helical" evidence="4">
    <location>
        <begin position="298"/>
        <end position="317"/>
    </location>
</feature>
<evidence type="ECO:0000313" key="7">
    <source>
        <dbReference type="Proteomes" id="UP000321058"/>
    </source>
</evidence>
<sequence length="409" mass="42166">MEAVIANPRVRSPGLTGALVAFSAFVGIFATTPGQTVGVSSFIDPIAVDLGLAREHVLLLYSIGTFLGILTAPMIGRLVDRFGPRRLIAPIVVALAIACGVMSVAWNAWSLAAGFVLLRATAIAGLSLVSNQMVNLWFDRFRGRIIALTLMGMAIGGLVVPPFAEGIIQSDGWRTAYLTLGAGVFAIMMPVGLALYRNRPADRADRDFGRPGPSVSANVGDGLTLGEAAGTTVFWYLTAITLLVNAVNTALLLDHVRAMSAAGLDRSQAIALLGAVTTMQAVATLATGMLVDRFGARPVGLLGLAMLAASVLSVMAAPGLGGGLVYAVTLGAMIGMLQVVHSSGLAESFGTAHLGTIKGTTFVVGVSGAAAGPLPLLWSPTAAYWIFLGLTLCGAALGVLSLRRRLSRV</sequence>
<keyword evidence="1 4" id="KW-0812">Transmembrane</keyword>
<dbReference type="Gene3D" id="1.20.1250.20">
    <property type="entry name" value="MFS general substrate transporter like domains"/>
    <property type="match status" value="2"/>
</dbReference>